<evidence type="ECO:0000313" key="2">
    <source>
        <dbReference type="Proteomes" id="UP000037822"/>
    </source>
</evidence>
<comment type="caution">
    <text evidence="1">The sequence shown here is derived from an EMBL/GenBank/DDBJ whole genome shotgun (WGS) entry which is preliminary data.</text>
</comment>
<dbReference type="EMBL" id="LGSZ01000040">
    <property type="protein sequence ID" value="KPH80768.1"/>
    <property type="molecule type" value="Genomic_DNA"/>
</dbReference>
<dbReference type="InterPro" id="IPR006429">
    <property type="entry name" value="Phage_lambda_portal"/>
</dbReference>
<sequence length="456" mass="49429">MFRRGQKPAPPAVRAFDGGGMGRRWTGFADMPSAVSAMLASGGTLARRARGLVANNAHAASGVEAWVSALVGTGLKVQSRASGLALDFEAWTDDADADELTDFYGLQAAAVRSMVISGEAFGLLLAGGRLRLLDPEQVDRNVTQNTMNGGCVIQGIEFDAGGRRVAYHIRRDQPGMPFPVSYETVRVPAAQVVHLFKRIFPGQVRGITWFAPVLLRMADYDRAMDAQLQRQLVASLFAGFIVDPKSTVENFDGTPNGSNLQVTLEPGTMSVLGAGQDVRFSEPAGLGAEVIDFLRITRDEIAAGLGVPAHVLSGDLTQANYSSLRAGLVEWRRRVEALQHGMIVFQFCRPVWRNWLLLRALSGASDMAGYFNDPAAYDAARWITPRFDWIDPLKDAEAEIAAIGAGLMSRRQAVAARGEDIERLDKEIADDNARAQRLKLTFAPQPRPILIGSPNP</sequence>
<gene>
    <name evidence="1" type="ORF">AE618_13155</name>
</gene>
<name>A0A0N1N2F9_9HYPH</name>
<evidence type="ECO:0000313" key="1">
    <source>
        <dbReference type="EMBL" id="KPH80768.1"/>
    </source>
</evidence>
<protein>
    <recommendedName>
        <fullName evidence="3">Phage portal protein</fullName>
    </recommendedName>
</protein>
<evidence type="ECO:0008006" key="3">
    <source>
        <dbReference type="Google" id="ProtNLM"/>
    </source>
</evidence>
<accession>A0A0N1N2F9</accession>
<dbReference type="Pfam" id="PF05136">
    <property type="entry name" value="Phage_portal_2"/>
    <property type="match status" value="1"/>
</dbReference>
<proteinExistence type="predicted"/>
<keyword evidence="2" id="KW-1185">Reference proteome</keyword>
<dbReference type="Proteomes" id="UP000037822">
    <property type="component" value="Unassembled WGS sequence"/>
</dbReference>
<dbReference type="PATRIC" id="fig|1526658.3.peg.4069"/>
<reference evidence="1 2" key="1">
    <citation type="submission" date="2015-07" db="EMBL/GenBank/DDBJ databases">
        <title>Whole genome sequencing of Bosea vaviloviae isolated from cave pool.</title>
        <authorList>
            <person name="Tan N.E.H."/>
            <person name="Lee Y.P."/>
            <person name="Gan H.M."/>
            <person name="Barton H."/>
            <person name="Savka M.A."/>
        </authorList>
    </citation>
    <scope>NUCLEOTIDE SEQUENCE [LARGE SCALE GENOMIC DNA]</scope>
    <source>
        <strain evidence="1 2">SD260</strain>
    </source>
</reference>
<dbReference type="NCBIfam" id="TIGR01539">
    <property type="entry name" value="portal_lambda"/>
    <property type="match status" value="1"/>
</dbReference>
<dbReference type="GO" id="GO:0005198">
    <property type="term" value="F:structural molecule activity"/>
    <property type="evidence" value="ECO:0007669"/>
    <property type="project" value="InterPro"/>
</dbReference>
<dbReference type="AlphaFoldDB" id="A0A0N1N2F9"/>
<organism evidence="1 2">
    <name type="scientific">Bosea vaviloviae</name>
    <dbReference type="NCBI Taxonomy" id="1526658"/>
    <lineage>
        <taxon>Bacteria</taxon>
        <taxon>Pseudomonadati</taxon>
        <taxon>Pseudomonadota</taxon>
        <taxon>Alphaproteobacteria</taxon>
        <taxon>Hyphomicrobiales</taxon>
        <taxon>Boseaceae</taxon>
        <taxon>Bosea</taxon>
    </lineage>
</organism>
<dbReference type="GO" id="GO:0019068">
    <property type="term" value="P:virion assembly"/>
    <property type="evidence" value="ECO:0007669"/>
    <property type="project" value="InterPro"/>
</dbReference>